<name>A0A0A9HTH7_ARUDO</name>
<proteinExistence type="predicted"/>
<organism evidence="1">
    <name type="scientific">Arundo donax</name>
    <name type="common">Giant reed</name>
    <name type="synonym">Donax arundinaceus</name>
    <dbReference type="NCBI Taxonomy" id="35708"/>
    <lineage>
        <taxon>Eukaryota</taxon>
        <taxon>Viridiplantae</taxon>
        <taxon>Streptophyta</taxon>
        <taxon>Embryophyta</taxon>
        <taxon>Tracheophyta</taxon>
        <taxon>Spermatophyta</taxon>
        <taxon>Magnoliopsida</taxon>
        <taxon>Liliopsida</taxon>
        <taxon>Poales</taxon>
        <taxon>Poaceae</taxon>
        <taxon>PACMAD clade</taxon>
        <taxon>Arundinoideae</taxon>
        <taxon>Arundineae</taxon>
        <taxon>Arundo</taxon>
    </lineage>
</organism>
<protein>
    <submittedName>
        <fullName evidence="1">Uncharacterized protein</fullName>
    </submittedName>
</protein>
<evidence type="ECO:0000313" key="1">
    <source>
        <dbReference type="EMBL" id="JAE36218.1"/>
    </source>
</evidence>
<reference evidence="1" key="1">
    <citation type="submission" date="2014-09" db="EMBL/GenBank/DDBJ databases">
        <authorList>
            <person name="Magalhaes I.L.F."/>
            <person name="Oliveira U."/>
            <person name="Santos F.R."/>
            <person name="Vidigal T.H.D.A."/>
            <person name="Brescovit A.D."/>
            <person name="Santos A.J."/>
        </authorList>
    </citation>
    <scope>NUCLEOTIDE SEQUENCE</scope>
    <source>
        <tissue evidence="1">Shoot tissue taken approximately 20 cm above the soil surface</tissue>
    </source>
</reference>
<dbReference type="EMBL" id="GBRH01161678">
    <property type="protein sequence ID" value="JAE36218.1"/>
    <property type="molecule type" value="Transcribed_RNA"/>
</dbReference>
<sequence length="30" mass="3251">MYYSCTNNCTVMCSTTCSPPGNAGISRTMR</sequence>
<dbReference type="AlphaFoldDB" id="A0A0A9HTH7"/>
<accession>A0A0A9HTH7</accession>
<reference evidence="1" key="2">
    <citation type="journal article" date="2015" name="Data Brief">
        <title>Shoot transcriptome of the giant reed, Arundo donax.</title>
        <authorList>
            <person name="Barrero R.A."/>
            <person name="Guerrero F.D."/>
            <person name="Moolhuijzen P."/>
            <person name="Goolsby J.A."/>
            <person name="Tidwell J."/>
            <person name="Bellgard S.E."/>
            <person name="Bellgard M.I."/>
        </authorList>
    </citation>
    <scope>NUCLEOTIDE SEQUENCE</scope>
    <source>
        <tissue evidence="1">Shoot tissue taken approximately 20 cm above the soil surface</tissue>
    </source>
</reference>